<evidence type="ECO:0000313" key="2">
    <source>
        <dbReference type="Proteomes" id="UP000494214"/>
    </source>
</evidence>
<keyword evidence="2" id="KW-1185">Reference proteome</keyword>
<reference evidence="1 2" key="1">
    <citation type="submission" date="2020-04" db="EMBL/GenBank/DDBJ databases">
        <authorList>
            <person name="De Canck E."/>
        </authorList>
    </citation>
    <scope>NUCLEOTIDE SEQUENCE [LARGE SCALE GENOMIC DNA]</scope>
    <source>
        <strain evidence="1 2">LMG 26690</strain>
    </source>
</reference>
<gene>
    <name evidence="1" type="ORF">LMG26690_02360</name>
</gene>
<dbReference type="GO" id="GO:0009036">
    <property type="term" value="F:type II site-specific deoxyribonuclease activity"/>
    <property type="evidence" value="ECO:0007669"/>
    <property type="project" value="InterPro"/>
</dbReference>
<dbReference type="Proteomes" id="UP000494214">
    <property type="component" value="Unassembled WGS sequence"/>
</dbReference>
<dbReference type="EMBL" id="CADIJM010000003">
    <property type="protein sequence ID" value="CAB3695880.1"/>
    <property type="molecule type" value="Genomic_DNA"/>
</dbReference>
<dbReference type="InterPro" id="IPR019072">
    <property type="entry name" value="Restrct_endonuc_II_XamI"/>
</dbReference>
<dbReference type="GO" id="GO:0003677">
    <property type="term" value="F:DNA binding"/>
    <property type="evidence" value="ECO:0007669"/>
    <property type="project" value="InterPro"/>
</dbReference>
<dbReference type="Pfam" id="PF09572">
    <property type="entry name" value="RE_XamI"/>
    <property type="match status" value="1"/>
</dbReference>
<organism evidence="1 2">
    <name type="scientific">Achromobacter animicus</name>
    <dbReference type="NCBI Taxonomy" id="1389935"/>
    <lineage>
        <taxon>Bacteria</taxon>
        <taxon>Pseudomonadati</taxon>
        <taxon>Pseudomonadota</taxon>
        <taxon>Betaproteobacteria</taxon>
        <taxon>Burkholderiales</taxon>
        <taxon>Alcaligenaceae</taxon>
        <taxon>Achromobacter</taxon>
    </lineage>
</organism>
<accession>A0A6S7B335</accession>
<sequence>MTQPPVWTSEQLELKRAQAIEIFRRRRMEEPLEQYVAHFDEYQGVVEELLESTVDLTDLDGSLVDVLTTPRLLESFRYLAGPPISEDDLKVVAEGVLTKQRIRRDPEMVARIRSVILSGLDRRRFPWVVEGRDPTEAERQAAVVSSAALIASRRLETGRRSEGKREQEAAVFASLDAVGFTPVSSRRISVLAQAPGRGEYCSESELGGRKADVVVGLRDGRVLAIECKVSNSSTNSVKRLNNDAAAKAATWLREFGIRQVVPAAVLGGVFKLHNLIDAQGRGLSLFWAHDLPALTDWITEQV</sequence>
<name>A0A6S7B335_9BURK</name>
<proteinExistence type="predicted"/>
<dbReference type="GO" id="GO:0009307">
    <property type="term" value="P:DNA restriction-modification system"/>
    <property type="evidence" value="ECO:0007669"/>
    <property type="project" value="InterPro"/>
</dbReference>
<evidence type="ECO:0008006" key="3">
    <source>
        <dbReference type="Google" id="ProtNLM"/>
    </source>
</evidence>
<evidence type="ECO:0000313" key="1">
    <source>
        <dbReference type="EMBL" id="CAB3695880.1"/>
    </source>
</evidence>
<protein>
    <recommendedName>
        <fullName evidence="3">XamI restriction endonuclease</fullName>
    </recommendedName>
</protein>
<dbReference type="AlphaFoldDB" id="A0A6S7B335"/>
<dbReference type="RefSeq" id="WP_175123239.1">
    <property type="nucleotide sequence ID" value="NZ_CADIJM010000003.1"/>
</dbReference>